<feature type="transmembrane region" description="Helical" evidence="1">
    <location>
        <begin position="60"/>
        <end position="84"/>
    </location>
</feature>
<name>A0ABW6KJE1_9BACI</name>
<protein>
    <submittedName>
        <fullName evidence="2">Uncharacterized protein</fullName>
    </submittedName>
</protein>
<organism evidence="2 3">
    <name type="scientific">Cytobacillus spartinae</name>
    <dbReference type="NCBI Taxonomy" id="3299023"/>
    <lineage>
        <taxon>Bacteria</taxon>
        <taxon>Bacillati</taxon>
        <taxon>Bacillota</taxon>
        <taxon>Bacilli</taxon>
        <taxon>Bacillales</taxon>
        <taxon>Bacillaceae</taxon>
        <taxon>Cytobacillus</taxon>
    </lineage>
</organism>
<keyword evidence="3" id="KW-1185">Reference proteome</keyword>
<evidence type="ECO:0000313" key="3">
    <source>
        <dbReference type="Proteomes" id="UP001601059"/>
    </source>
</evidence>
<keyword evidence="1" id="KW-0812">Transmembrane</keyword>
<sequence>MNKIADFCWEGLTLKHISHTGIIFSYILFFSVAFMFELFLIGLVAGSLFWFNEFGHTPNLLFYICVITLLLMIALTIPLLVATVKKLKNL</sequence>
<dbReference type="RefSeq" id="WP_389363118.1">
    <property type="nucleotide sequence ID" value="NZ_JBIACK010000012.1"/>
</dbReference>
<gene>
    <name evidence="2" type="ORF">ACFYKX_20425</name>
</gene>
<comment type="caution">
    <text evidence="2">The sequence shown here is derived from an EMBL/GenBank/DDBJ whole genome shotgun (WGS) entry which is preliminary data.</text>
</comment>
<keyword evidence="1" id="KW-1133">Transmembrane helix</keyword>
<dbReference type="EMBL" id="JBIACK010000012">
    <property type="protein sequence ID" value="MFE8702978.1"/>
    <property type="molecule type" value="Genomic_DNA"/>
</dbReference>
<accession>A0ABW6KJE1</accession>
<proteinExistence type="predicted"/>
<evidence type="ECO:0000256" key="1">
    <source>
        <dbReference type="SAM" id="Phobius"/>
    </source>
</evidence>
<dbReference type="Proteomes" id="UP001601059">
    <property type="component" value="Unassembled WGS sequence"/>
</dbReference>
<reference evidence="2 3" key="1">
    <citation type="submission" date="2024-08" db="EMBL/GenBank/DDBJ databases">
        <title>Two novel Cytobacillus novel species.</title>
        <authorList>
            <person name="Liu G."/>
        </authorList>
    </citation>
    <scope>NUCLEOTIDE SEQUENCE [LARGE SCALE GENOMIC DNA]</scope>
    <source>
        <strain evidence="2 3">FJAT-54145</strain>
    </source>
</reference>
<keyword evidence="1" id="KW-0472">Membrane</keyword>
<feature type="transmembrane region" description="Helical" evidence="1">
    <location>
        <begin position="21"/>
        <end position="48"/>
    </location>
</feature>
<evidence type="ECO:0000313" key="2">
    <source>
        <dbReference type="EMBL" id="MFE8702978.1"/>
    </source>
</evidence>